<dbReference type="SUPFAM" id="SSF51735">
    <property type="entry name" value="NAD(P)-binding Rossmann-fold domains"/>
    <property type="match status" value="1"/>
</dbReference>
<evidence type="ECO:0000256" key="4">
    <source>
        <dbReference type="ARBA" id="ARBA00022833"/>
    </source>
</evidence>
<comment type="cofactor">
    <cofactor evidence="1 7">
        <name>Zn(2+)</name>
        <dbReference type="ChEBI" id="CHEBI:29105"/>
    </cofactor>
</comment>
<reference evidence="9 10" key="1">
    <citation type="submission" date="2013-03" db="EMBL/GenBank/DDBJ databases">
        <title>The Genome Sequence of Capronia epimyces CBS 606.96.</title>
        <authorList>
            <consortium name="The Broad Institute Genomics Platform"/>
            <person name="Cuomo C."/>
            <person name="de Hoog S."/>
            <person name="Gorbushina A."/>
            <person name="Walker B."/>
            <person name="Young S.K."/>
            <person name="Zeng Q."/>
            <person name="Gargeya S."/>
            <person name="Fitzgerald M."/>
            <person name="Haas B."/>
            <person name="Abouelleil A."/>
            <person name="Allen A.W."/>
            <person name="Alvarado L."/>
            <person name="Arachchi H.M."/>
            <person name="Berlin A.M."/>
            <person name="Chapman S.B."/>
            <person name="Gainer-Dewar J."/>
            <person name="Goldberg J."/>
            <person name="Griggs A."/>
            <person name="Gujja S."/>
            <person name="Hansen M."/>
            <person name="Howarth C."/>
            <person name="Imamovic A."/>
            <person name="Ireland A."/>
            <person name="Larimer J."/>
            <person name="McCowan C."/>
            <person name="Murphy C."/>
            <person name="Pearson M."/>
            <person name="Poon T.W."/>
            <person name="Priest M."/>
            <person name="Roberts A."/>
            <person name="Saif S."/>
            <person name="Shea T."/>
            <person name="Sisk P."/>
            <person name="Sykes S."/>
            <person name="Wortman J."/>
            <person name="Nusbaum C."/>
            <person name="Birren B."/>
        </authorList>
    </citation>
    <scope>NUCLEOTIDE SEQUENCE [LARGE SCALE GENOMIC DNA]</scope>
    <source>
        <strain evidence="9 10">CBS 606.96</strain>
    </source>
</reference>
<dbReference type="AlphaFoldDB" id="W9XD41"/>
<dbReference type="Pfam" id="PF00107">
    <property type="entry name" value="ADH_zinc_N"/>
    <property type="match status" value="1"/>
</dbReference>
<dbReference type="InterPro" id="IPR020843">
    <property type="entry name" value="ER"/>
</dbReference>
<dbReference type="Gene3D" id="3.40.50.720">
    <property type="entry name" value="NAD(P)-binding Rossmann-like Domain"/>
    <property type="match status" value="1"/>
</dbReference>
<keyword evidence="5" id="KW-0560">Oxidoreductase</keyword>
<evidence type="ECO:0000259" key="8">
    <source>
        <dbReference type="SMART" id="SM00829"/>
    </source>
</evidence>
<dbReference type="InterPro" id="IPR002328">
    <property type="entry name" value="ADH_Zn_CS"/>
</dbReference>
<evidence type="ECO:0000256" key="5">
    <source>
        <dbReference type="ARBA" id="ARBA00023002"/>
    </source>
</evidence>
<dbReference type="Proteomes" id="UP000019478">
    <property type="component" value="Unassembled WGS sequence"/>
</dbReference>
<dbReference type="FunFam" id="3.40.50.720:FF:000039">
    <property type="entry name" value="Alcohol dehydrogenase AdhP"/>
    <property type="match status" value="1"/>
</dbReference>
<dbReference type="InterPro" id="IPR013154">
    <property type="entry name" value="ADH-like_N"/>
</dbReference>
<comment type="similarity">
    <text evidence="2 7">Belongs to the zinc-containing alcohol dehydrogenase family.</text>
</comment>
<accession>W9XD41</accession>
<organism evidence="9 10">
    <name type="scientific">Capronia epimyces CBS 606.96</name>
    <dbReference type="NCBI Taxonomy" id="1182542"/>
    <lineage>
        <taxon>Eukaryota</taxon>
        <taxon>Fungi</taxon>
        <taxon>Dikarya</taxon>
        <taxon>Ascomycota</taxon>
        <taxon>Pezizomycotina</taxon>
        <taxon>Eurotiomycetes</taxon>
        <taxon>Chaetothyriomycetidae</taxon>
        <taxon>Chaetothyriales</taxon>
        <taxon>Herpotrichiellaceae</taxon>
        <taxon>Capronia</taxon>
    </lineage>
</organism>
<keyword evidence="3 7" id="KW-0479">Metal-binding</keyword>
<dbReference type="GO" id="GO:0008270">
    <property type="term" value="F:zinc ion binding"/>
    <property type="evidence" value="ECO:0007669"/>
    <property type="project" value="InterPro"/>
</dbReference>
<dbReference type="GeneID" id="19173378"/>
<dbReference type="Gene3D" id="3.90.180.10">
    <property type="entry name" value="Medium-chain alcohol dehydrogenases, catalytic domain"/>
    <property type="match status" value="1"/>
</dbReference>
<sequence length="378" mass="39523">MTHTNTTAKTTNGDLNGDLDLTIPQRHRAAIYDKPGTISTKLVEVDTPEPGAGEVLIRLTHSGVCHSDLGVMTNSWETLPKPTPAGQIGGHEGVGRVVKLGPGVESSGIKVGDRVGVKWVASVCHRCAPCLAGVDGLCINSTVSGYFRPGTFQQYVVGAADYVTPIPEGLSSASAAPMLCAGVTMYDALKKAQVKGGEWVVISGAGGGLGHIGVQIAARGLGLRVIGIDHGSKRGLVEASGAEHFLDFQQFAGDDIVAEVVRLTGIGAHAALVANTSNKVYEQALHYLRFNGTLVCVGVPEGVAQPIASCKPGYLMVRQLTVAGACVGNRRDAQEVLDFAARGVVDPHHTLVHLDKLTEVSVFLFCLLISYLGDLCLS</sequence>
<dbReference type="PANTHER" id="PTHR42940:SF5">
    <property type="entry name" value="ALCOHOL DEHYDROGENASE 2"/>
    <property type="match status" value="1"/>
</dbReference>
<comment type="caution">
    <text evidence="9">The sequence shown here is derived from an EMBL/GenBank/DDBJ whole genome shotgun (WGS) entry which is preliminary data.</text>
</comment>
<evidence type="ECO:0000256" key="7">
    <source>
        <dbReference type="RuleBase" id="RU361277"/>
    </source>
</evidence>
<dbReference type="GO" id="GO:0005737">
    <property type="term" value="C:cytoplasm"/>
    <property type="evidence" value="ECO:0007669"/>
    <property type="project" value="TreeGrafter"/>
</dbReference>
<proteinExistence type="inferred from homology"/>
<evidence type="ECO:0000256" key="1">
    <source>
        <dbReference type="ARBA" id="ARBA00001947"/>
    </source>
</evidence>
<feature type="domain" description="Enoyl reductase (ER)" evidence="8">
    <location>
        <begin position="36"/>
        <end position="345"/>
    </location>
</feature>
<keyword evidence="4 7" id="KW-0862">Zinc</keyword>
<dbReference type="CDD" id="cd08297">
    <property type="entry name" value="CAD3"/>
    <property type="match status" value="1"/>
</dbReference>
<gene>
    <name evidence="9" type="ORF">A1O3_09294</name>
</gene>
<dbReference type="SUPFAM" id="SSF50129">
    <property type="entry name" value="GroES-like"/>
    <property type="match status" value="1"/>
</dbReference>
<dbReference type="PANTHER" id="PTHR42940">
    <property type="entry name" value="ALCOHOL DEHYDROGENASE 1-RELATED"/>
    <property type="match status" value="1"/>
</dbReference>
<evidence type="ECO:0000256" key="6">
    <source>
        <dbReference type="ARBA" id="ARBA00023027"/>
    </source>
</evidence>
<dbReference type="HOGENOM" id="CLU_026673_20_1_1"/>
<evidence type="ECO:0000256" key="3">
    <source>
        <dbReference type="ARBA" id="ARBA00022723"/>
    </source>
</evidence>
<evidence type="ECO:0000256" key="2">
    <source>
        <dbReference type="ARBA" id="ARBA00008072"/>
    </source>
</evidence>
<dbReference type="PROSITE" id="PS00059">
    <property type="entry name" value="ADH_ZINC"/>
    <property type="match status" value="1"/>
</dbReference>
<dbReference type="InterPro" id="IPR013149">
    <property type="entry name" value="ADH-like_C"/>
</dbReference>
<dbReference type="SMART" id="SM00829">
    <property type="entry name" value="PKS_ER"/>
    <property type="match status" value="1"/>
</dbReference>
<dbReference type="STRING" id="1182542.W9XD41"/>
<evidence type="ECO:0000313" key="9">
    <source>
        <dbReference type="EMBL" id="EXJ78133.1"/>
    </source>
</evidence>
<dbReference type="Pfam" id="PF08240">
    <property type="entry name" value="ADH_N"/>
    <property type="match status" value="1"/>
</dbReference>
<dbReference type="EMBL" id="AMGY01000009">
    <property type="protein sequence ID" value="EXJ78133.1"/>
    <property type="molecule type" value="Genomic_DNA"/>
</dbReference>
<dbReference type="eggNOG" id="KOG0023">
    <property type="taxonomic scope" value="Eukaryota"/>
</dbReference>
<protein>
    <submittedName>
        <fullName evidence="9">Alcohol dehydrogenase</fullName>
    </submittedName>
</protein>
<dbReference type="GO" id="GO:0004022">
    <property type="term" value="F:alcohol dehydrogenase (NAD+) activity"/>
    <property type="evidence" value="ECO:0007669"/>
    <property type="project" value="TreeGrafter"/>
</dbReference>
<keyword evidence="6" id="KW-0520">NAD</keyword>
<evidence type="ECO:0000313" key="10">
    <source>
        <dbReference type="Proteomes" id="UP000019478"/>
    </source>
</evidence>
<keyword evidence="10" id="KW-1185">Reference proteome</keyword>
<name>W9XD41_9EURO</name>
<dbReference type="InterPro" id="IPR011032">
    <property type="entry name" value="GroES-like_sf"/>
</dbReference>
<dbReference type="OrthoDB" id="1879366at2759"/>
<dbReference type="InterPro" id="IPR036291">
    <property type="entry name" value="NAD(P)-bd_dom_sf"/>
</dbReference>
<dbReference type="RefSeq" id="XP_007737578.1">
    <property type="nucleotide sequence ID" value="XM_007739388.1"/>
</dbReference>